<feature type="domain" description="GTD-binding" evidence="7">
    <location>
        <begin position="71"/>
        <end position="169"/>
    </location>
</feature>
<evidence type="ECO:0000256" key="4">
    <source>
        <dbReference type="ARBA" id="ARBA00023136"/>
    </source>
</evidence>
<reference evidence="8" key="1">
    <citation type="submission" date="2022-08" db="EMBL/GenBank/DDBJ databases">
        <authorList>
            <person name="Gutierrez-Valencia J."/>
        </authorList>
    </citation>
    <scope>NUCLEOTIDE SEQUENCE</scope>
</reference>
<feature type="region of interest" description="Disordered" evidence="6">
    <location>
        <begin position="1056"/>
        <end position="1147"/>
    </location>
</feature>
<feature type="compositionally biased region" description="Low complexity" evidence="6">
    <location>
        <begin position="1099"/>
        <end position="1113"/>
    </location>
</feature>
<name>A0AAV0IY70_9ROSI</name>
<keyword evidence="5" id="KW-0175">Coiled coil</keyword>
<comment type="subcellular location">
    <subcellularLocation>
        <location evidence="1">Membrane</location>
    </subcellularLocation>
</comment>
<evidence type="ECO:0000256" key="3">
    <source>
        <dbReference type="ARBA" id="ARBA00022989"/>
    </source>
</evidence>
<evidence type="ECO:0000256" key="6">
    <source>
        <dbReference type="SAM" id="MobiDB-lite"/>
    </source>
</evidence>
<accession>A0AAV0IY70</accession>
<sequence length="1330" mass="150114">MDLEVAAAPFAPPSRDLAKCCNCGCSSCSTGSSSSGPWIKSVKRKYDEFEGKPFVIPGLDLISNPRIQIENEIVALRESVSSQQQAIQDLYAELEEERNAASSAANEAMSMILRLQREKAEVQMEARQFKRFAEEKMAHDQEELASLEDVLYKKEQAIQSLTCEVQAYKHRMLSYGLTESEVEGGFSRNQSMSDNMGSQFDFPEYDYPPLKCNMNENQAAAEADEEEVVDVEKYAFGETPRYGEVPCHNDTPRGNDHLKNLEYRIYQMERSPRSSQLDADVSGGNGKHILEKVIVGQSPRKTRHNRILSVESSGSLRGGARETATESPSYKFPNSFKKADYVTHPEEHKFQRKADYNASEFEDEMDDRVYTIDSVHNGVNDHKEDYVSSPRTEMFDQPDLSDPDIKKLYTRLHALEADRESMRQAIISMRTDKAQLVLLKEIAQQLCKDMTPERRVPVKKPSIAGALKFISVVKWVTSFAFWRKRARQSSRYESSGSDFSIGRQGEIRRSLKVGTKRVSISSINRNTVRMFKLQVEDSRRGWFVLLDESQIIWFQGTLQTAAMRDWNFPSHCVKKSGARSIHIGKFNSHRGEFLQISEQTSTGKVFKVIIPTSGNNPGWAKTIHLLQGFYKAELRARTHHVQIAEYIPSESATQPDRHIHSYADAVKYGGFYGGGKCTIRTNHQGSYIDVDSEGIKERTDILDRSLLISFETSSNIFFSKCLVPEFWKWATKAWAIDDNFALEDRSNGSWLLICPSIADALRIRKIERSQFRDFTITVSSWDAFDTHPLESIGWILAFNIPLHLKSIDLLKTIGNFCGGFVDLDWDSWSLPYTRIRIKKNPNIPEFIPIRRGTNVYHVRILVPPSEKEVPPEVPSRRRQGQEINRRPSISAPSLPACSNRPQRTWLPNSNMLGSQNVLVNHEASSGPFSPNRKDGPKRIWVRKARPINWPASALLVSQPKPPTLSSSVSLYSNPPDRQLLPVPRPLSMSTKPTSVLPYSVLLNFISSLFPLPRSINTLLITTTPIPHRNFNQILTLSDPPSCFSFSLFTERRNPTLPPTILSQASTTPLALTPPPSDPISCTQSEVSWVPETPQGSPTSPSFKPLSSGSLSKSSEYELHSSELGCEESTADPDTPVQDLSGSNVGDIEEMDLLSESRALSDDERSRRYELEIELKNALIMQEICWRQKSRELWLKFGDQNSGYFHKMANFKRKMNFISRISIRGVVYEDGISKEYSLFWNYAFIEPGSWHGTSFWYDCWAPGVILANIFPRVAAAASDPKASIADLVDISRVSVIQRSRAILPSLAAPSGKAQSLPRFASLCGPYFITES</sequence>
<dbReference type="GO" id="GO:0080115">
    <property type="term" value="F:myosin XI tail binding"/>
    <property type="evidence" value="ECO:0007669"/>
    <property type="project" value="UniProtKB-ARBA"/>
</dbReference>
<feature type="coiled-coil region" evidence="5">
    <location>
        <begin position="77"/>
        <end position="150"/>
    </location>
</feature>
<dbReference type="GO" id="GO:0016020">
    <property type="term" value="C:membrane"/>
    <property type="evidence" value="ECO:0007669"/>
    <property type="project" value="UniProtKB-SubCell"/>
</dbReference>
<proteinExistence type="predicted"/>
<comment type="caution">
    <text evidence="8">The sequence shown here is derived from an EMBL/GenBank/DDBJ whole genome shotgun (WGS) entry which is preliminary data.</text>
</comment>
<dbReference type="PANTHER" id="PTHR31422:SF0">
    <property type="entry name" value="MYOSIN-BINDING PROTEIN 7"/>
    <property type="match status" value="1"/>
</dbReference>
<dbReference type="PROSITE" id="PS51775">
    <property type="entry name" value="GTD_BINDING"/>
    <property type="match status" value="1"/>
</dbReference>
<dbReference type="InterPro" id="IPR007656">
    <property type="entry name" value="GTD-bd"/>
</dbReference>
<evidence type="ECO:0000256" key="1">
    <source>
        <dbReference type="ARBA" id="ARBA00004370"/>
    </source>
</evidence>
<evidence type="ECO:0000259" key="7">
    <source>
        <dbReference type="PROSITE" id="PS51775"/>
    </source>
</evidence>
<dbReference type="PANTHER" id="PTHR31422">
    <property type="entry name" value="BNAANNG28530D PROTEIN"/>
    <property type="match status" value="1"/>
</dbReference>
<keyword evidence="4" id="KW-0472">Membrane</keyword>
<gene>
    <name evidence="8" type="ORF">LITE_LOCUS11573</name>
</gene>
<dbReference type="Pfam" id="PF04576">
    <property type="entry name" value="Zein-binding"/>
    <property type="match status" value="1"/>
</dbReference>
<feature type="region of interest" description="Disordered" evidence="6">
    <location>
        <begin position="866"/>
        <end position="900"/>
    </location>
</feature>
<keyword evidence="2" id="KW-0812">Transmembrane</keyword>
<organism evidence="8 9">
    <name type="scientific">Linum tenue</name>
    <dbReference type="NCBI Taxonomy" id="586396"/>
    <lineage>
        <taxon>Eukaryota</taxon>
        <taxon>Viridiplantae</taxon>
        <taxon>Streptophyta</taxon>
        <taxon>Embryophyta</taxon>
        <taxon>Tracheophyta</taxon>
        <taxon>Spermatophyta</taxon>
        <taxon>Magnoliopsida</taxon>
        <taxon>eudicotyledons</taxon>
        <taxon>Gunneridae</taxon>
        <taxon>Pentapetalae</taxon>
        <taxon>rosids</taxon>
        <taxon>fabids</taxon>
        <taxon>Malpighiales</taxon>
        <taxon>Linaceae</taxon>
        <taxon>Linum</taxon>
    </lineage>
</organism>
<dbReference type="EMBL" id="CAMGYJ010000004">
    <property type="protein sequence ID" value="CAI0402393.1"/>
    <property type="molecule type" value="Genomic_DNA"/>
</dbReference>
<evidence type="ECO:0000313" key="8">
    <source>
        <dbReference type="EMBL" id="CAI0402393.1"/>
    </source>
</evidence>
<keyword evidence="9" id="KW-1185">Reference proteome</keyword>
<evidence type="ECO:0000256" key="2">
    <source>
        <dbReference type="ARBA" id="ARBA00022692"/>
    </source>
</evidence>
<keyword evidence="3" id="KW-1133">Transmembrane helix</keyword>
<evidence type="ECO:0000256" key="5">
    <source>
        <dbReference type="SAM" id="Coils"/>
    </source>
</evidence>
<protein>
    <recommendedName>
        <fullName evidence="7">GTD-binding domain-containing protein</fullName>
    </recommendedName>
</protein>
<dbReference type="Proteomes" id="UP001154282">
    <property type="component" value="Unassembled WGS sequence"/>
</dbReference>
<evidence type="ECO:0000313" key="9">
    <source>
        <dbReference type="Proteomes" id="UP001154282"/>
    </source>
</evidence>